<dbReference type="GO" id="GO:0016853">
    <property type="term" value="F:isomerase activity"/>
    <property type="evidence" value="ECO:0007669"/>
    <property type="project" value="UniProtKB-KW"/>
</dbReference>
<feature type="transmembrane region" description="Helical" evidence="6">
    <location>
        <begin position="302"/>
        <end position="319"/>
    </location>
</feature>
<feature type="transmembrane region" description="Helical" evidence="6">
    <location>
        <begin position="120"/>
        <end position="139"/>
    </location>
</feature>
<evidence type="ECO:0000313" key="7">
    <source>
        <dbReference type="EMBL" id="RDU37121.1"/>
    </source>
</evidence>
<dbReference type="EMBL" id="QNQT01000003">
    <property type="protein sequence ID" value="RDU37121.1"/>
    <property type="molecule type" value="Genomic_DNA"/>
</dbReference>
<feature type="transmembrane region" description="Helical" evidence="6">
    <location>
        <begin position="96"/>
        <end position="114"/>
    </location>
</feature>
<dbReference type="InterPro" id="IPR050833">
    <property type="entry name" value="Poly_Biosynth_Transport"/>
</dbReference>
<proteinExistence type="predicted"/>
<reference evidence="7 8" key="1">
    <citation type="submission" date="2018-07" db="EMBL/GenBank/DDBJ databases">
        <title>Bacillus sp. YLB-04 draft genome sequence.</title>
        <authorList>
            <person name="Yu L."/>
            <person name="Tang X."/>
        </authorList>
    </citation>
    <scope>NUCLEOTIDE SEQUENCE [LARGE SCALE GENOMIC DNA]</scope>
    <source>
        <strain evidence="7 8">YLB-04</strain>
    </source>
</reference>
<dbReference type="AlphaFoldDB" id="A0A3D8GS87"/>
<keyword evidence="2" id="KW-1003">Cell membrane</keyword>
<feature type="transmembrane region" description="Helical" evidence="6">
    <location>
        <begin position="7"/>
        <end position="27"/>
    </location>
</feature>
<gene>
    <name evidence="7" type="ORF">DRW41_10585</name>
</gene>
<accession>A0A3D8GS87</accession>
<keyword evidence="3 6" id="KW-0812">Transmembrane</keyword>
<name>A0A3D8GS87_9BACI</name>
<feature type="transmembrane region" description="Helical" evidence="6">
    <location>
        <begin position="39"/>
        <end position="60"/>
    </location>
</feature>
<feature type="transmembrane region" description="Helical" evidence="6">
    <location>
        <begin position="151"/>
        <end position="176"/>
    </location>
</feature>
<dbReference type="RefSeq" id="WP_115451949.1">
    <property type="nucleotide sequence ID" value="NZ_QNQT01000003.1"/>
</dbReference>
<comment type="subcellular location">
    <subcellularLocation>
        <location evidence="1">Cell membrane</location>
        <topology evidence="1">Multi-pass membrane protein</topology>
    </subcellularLocation>
</comment>
<dbReference type="PANTHER" id="PTHR30250">
    <property type="entry name" value="PST FAMILY PREDICTED COLANIC ACID TRANSPORTER"/>
    <property type="match status" value="1"/>
</dbReference>
<evidence type="ECO:0000256" key="3">
    <source>
        <dbReference type="ARBA" id="ARBA00022692"/>
    </source>
</evidence>
<feature type="transmembrane region" description="Helical" evidence="6">
    <location>
        <begin position="378"/>
        <end position="398"/>
    </location>
</feature>
<evidence type="ECO:0000313" key="8">
    <source>
        <dbReference type="Proteomes" id="UP000257144"/>
    </source>
</evidence>
<keyword evidence="7" id="KW-0413">Isomerase</keyword>
<keyword evidence="4 6" id="KW-1133">Transmembrane helix</keyword>
<feature type="transmembrane region" description="Helical" evidence="6">
    <location>
        <begin position="433"/>
        <end position="453"/>
    </location>
</feature>
<comment type="caution">
    <text evidence="7">The sequence shown here is derived from an EMBL/GenBank/DDBJ whole genome shotgun (WGS) entry which is preliminary data.</text>
</comment>
<dbReference type="GO" id="GO:0005886">
    <property type="term" value="C:plasma membrane"/>
    <property type="evidence" value="ECO:0007669"/>
    <property type="project" value="UniProtKB-SubCell"/>
</dbReference>
<feature type="transmembrane region" description="Helical" evidence="6">
    <location>
        <begin position="182"/>
        <end position="203"/>
    </location>
</feature>
<evidence type="ECO:0000256" key="5">
    <source>
        <dbReference type="ARBA" id="ARBA00023136"/>
    </source>
</evidence>
<keyword evidence="5 6" id="KW-0472">Membrane</keyword>
<organism evidence="7 8">
    <name type="scientific">Neobacillus piezotolerans</name>
    <dbReference type="NCBI Taxonomy" id="2259171"/>
    <lineage>
        <taxon>Bacteria</taxon>
        <taxon>Bacillati</taxon>
        <taxon>Bacillota</taxon>
        <taxon>Bacilli</taxon>
        <taxon>Bacillales</taxon>
        <taxon>Bacillaceae</taxon>
        <taxon>Neobacillus</taxon>
    </lineage>
</organism>
<evidence type="ECO:0000256" key="1">
    <source>
        <dbReference type="ARBA" id="ARBA00004651"/>
    </source>
</evidence>
<dbReference type="OrthoDB" id="8609648at2"/>
<evidence type="ECO:0000256" key="4">
    <source>
        <dbReference type="ARBA" id="ARBA00022989"/>
    </source>
</evidence>
<evidence type="ECO:0000256" key="6">
    <source>
        <dbReference type="SAM" id="Phobius"/>
    </source>
</evidence>
<dbReference type="PANTHER" id="PTHR30250:SF26">
    <property type="entry name" value="PSMA PROTEIN"/>
    <property type="match status" value="1"/>
</dbReference>
<evidence type="ECO:0000256" key="2">
    <source>
        <dbReference type="ARBA" id="ARBA00022475"/>
    </source>
</evidence>
<keyword evidence="8" id="KW-1185">Reference proteome</keyword>
<sequence>MRAKRSFLNLFTGIGSQIITISLGIFIPRLLLVNFGSEVNGLVVSISQIIVYFSLLEAGVGAASLQALYKPAADGDKNSINEILAATSSYYKKTGIFYFFAVILLSAIYPMVIHSNINKATVMLVILFTGLGGAFNYYFQGKYKILLMSEGKNYIITSISTIINILSNLAKIVLLLLGFNMIAVQASFFILTLVQILIFIMYINRNYNWINLSATPNFKAISHKNSALIHQISSLVFSNTDVLILTLFSNLRIVSVYVLYNMVFTMVETIASTVNGSITFLLGQSYQNNKSKFMRLFNTYEVYYMAFVFSLFTITYILILPFMKLYTSGIDDINYIDKWLPVLFISIKLLINARSACNNIINIAGHFKQTQIRSISETIINIVLSIVFVNLLGIYGVLLGTLVAVIYRTIDIIIYTNKYILGRNPWVTVRRWLTNVGCFIVLINISNGININPTSYKTFIIFAVILTVILLPIYFIFISIFERESFRYTKSFFYKRLIKNNVQSLKH</sequence>
<protein>
    <submittedName>
        <fullName evidence="7">Sugar isomerase</fullName>
    </submittedName>
</protein>
<dbReference type="Proteomes" id="UP000257144">
    <property type="component" value="Unassembled WGS sequence"/>
</dbReference>
<feature type="transmembrane region" description="Helical" evidence="6">
    <location>
        <begin position="459"/>
        <end position="481"/>
    </location>
</feature>